<dbReference type="PANTHER" id="PTHR47245">
    <property type="entry name" value="PEPTIDYLPROLYL ISOMERASE"/>
    <property type="match status" value="1"/>
</dbReference>
<dbReference type="Pfam" id="PF13616">
    <property type="entry name" value="Rotamase_3"/>
    <property type="match status" value="1"/>
</dbReference>
<evidence type="ECO:0000256" key="6">
    <source>
        <dbReference type="ARBA" id="ARBA00023110"/>
    </source>
</evidence>
<dbReference type="Pfam" id="PF13624">
    <property type="entry name" value="SurA_N_3"/>
    <property type="match status" value="1"/>
</dbReference>
<comment type="function">
    <text evidence="11">Plays a major role in protein secretion by helping the post-translocational extracellular folding of several secreted proteins.</text>
</comment>
<dbReference type="Gene3D" id="1.10.4030.10">
    <property type="entry name" value="Porin chaperone SurA, peptide-binding domain"/>
    <property type="match status" value="1"/>
</dbReference>
<evidence type="ECO:0000256" key="2">
    <source>
        <dbReference type="ARBA" id="ARBA00004193"/>
    </source>
</evidence>
<dbReference type="GO" id="GO:0003755">
    <property type="term" value="F:peptidyl-prolyl cis-trans isomerase activity"/>
    <property type="evidence" value="ECO:0007669"/>
    <property type="project" value="UniProtKB-UniRule"/>
</dbReference>
<dbReference type="Gene3D" id="3.10.50.40">
    <property type="match status" value="1"/>
</dbReference>
<dbReference type="HAMAP" id="MF_01145">
    <property type="entry name" value="Foldase_PrsA"/>
    <property type="match status" value="1"/>
</dbReference>
<comment type="similarity">
    <text evidence="3 11">Belongs to the PrsA family.</text>
</comment>
<name>A0A4R2BKL5_9BACI</name>
<proteinExistence type="inferred from homology"/>
<dbReference type="SUPFAM" id="SSF109998">
    <property type="entry name" value="Triger factor/SurA peptide-binding domain-like"/>
    <property type="match status" value="1"/>
</dbReference>
<comment type="caution">
    <text evidence="13">The sequence shown here is derived from an EMBL/GenBank/DDBJ whole genome shotgun (WGS) entry which is preliminary data.</text>
</comment>
<evidence type="ECO:0000256" key="5">
    <source>
        <dbReference type="ARBA" id="ARBA00022729"/>
    </source>
</evidence>
<keyword evidence="9 11" id="KW-0413">Isomerase</keyword>
<evidence type="ECO:0000256" key="7">
    <source>
        <dbReference type="ARBA" id="ARBA00023136"/>
    </source>
</evidence>
<feature type="domain" description="PpiC" evidence="12">
    <location>
        <begin position="157"/>
        <end position="247"/>
    </location>
</feature>
<evidence type="ECO:0000313" key="13">
    <source>
        <dbReference type="EMBL" id="TCN27768.1"/>
    </source>
</evidence>
<organism evidence="13 14">
    <name type="scientific">Mesobacillus foraminis</name>
    <dbReference type="NCBI Taxonomy" id="279826"/>
    <lineage>
        <taxon>Bacteria</taxon>
        <taxon>Bacillati</taxon>
        <taxon>Bacillota</taxon>
        <taxon>Bacilli</taxon>
        <taxon>Bacillales</taxon>
        <taxon>Bacillaceae</taxon>
        <taxon>Mesobacillus</taxon>
    </lineage>
</organism>
<gene>
    <name evidence="11" type="primary">prsA</name>
    <name evidence="13" type="ORF">EV146_10195</name>
</gene>
<evidence type="ECO:0000259" key="12">
    <source>
        <dbReference type="PROSITE" id="PS50198"/>
    </source>
</evidence>
<dbReference type="SUPFAM" id="SSF54534">
    <property type="entry name" value="FKBP-like"/>
    <property type="match status" value="1"/>
</dbReference>
<evidence type="ECO:0000313" key="14">
    <source>
        <dbReference type="Proteomes" id="UP000295689"/>
    </source>
</evidence>
<dbReference type="InterPro" id="IPR023058">
    <property type="entry name" value="PPIase_PpiC_CS"/>
</dbReference>
<keyword evidence="5 11" id="KW-0732">Signal</keyword>
<evidence type="ECO:0000256" key="3">
    <source>
        <dbReference type="ARBA" id="ARBA00006071"/>
    </source>
</evidence>
<evidence type="ECO:0000256" key="1">
    <source>
        <dbReference type="ARBA" id="ARBA00000971"/>
    </source>
</evidence>
<reference evidence="13 14" key="1">
    <citation type="journal article" date="2015" name="Stand. Genomic Sci.">
        <title>Genomic Encyclopedia of Bacterial and Archaeal Type Strains, Phase III: the genomes of soil and plant-associated and newly described type strains.</title>
        <authorList>
            <person name="Whitman W.B."/>
            <person name="Woyke T."/>
            <person name="Klenk H.P."/>
            <person name="Zhou Y."/>
            <person name="Lilburn T.G."/>
            <person name="Beck B.J."/>
            <person name="De Vos P."/>
            <person name="Vandamme P."/>
            <person name="Eisen J.A."/>
            <person name="Garrity G."/>
            <person name="Hugenholtz P."/>
            <person name="Kyrpides N.C."/>
        </authorList>
    </citation>
    <scope>NUCLEOTIDE SEQUENCE [LARGE SCALE GENOMIC DNA]</scope>
    <source>
        <strain evidence="13 14">CV53</strain>
    </source>
</reference>
<dbReference type="InterPro" id="IPR027304">
    <property type="entry name" value="Trigger_fact/SurA_dom_sf"/>
</dbReference>
<accession>A0A4R2BKL5</accession>
<dbReference type="GO" id="GO:0005886">
    <property type="term" value="C:plasma membrane"/>
    <property type="evidence" value="ECO:0007669"/>
    <property type="project" value="UniProtKB-SubCell"/>
</dbReference>
<keyword evidence="4 11" id="KW-1003">Cell membrane</keyword>
<dbReference type="GO" id="GO:0006457">
    <property type="term" value="P:protein folding"/>
    <property type="evidence" value="ECO:0007669"/>
    <property type="project" value="UniProtKB-UniRule"/>
</dbReference>
<protein>
    <recommendedName>
        <fullName evidence="11">Foldase protein PrsA</fullName>
        <ecNumber evidence="11">5.2.1.8</ecNumber>
    </recommendedName>
</protein>
<evidence type="ECO:0000256" key="10">
    <source>
        <dbReference type="ARBA" id="ARBA00023288"/>
    </source>
</evidence>
<keyword evidence="8" id="KW-0564">Palmitate</keyword>
<evidence type="ECO:0000256" key="9">
    <source>
        <dbReference type="ARBA" id="ARBA00023235"/>
    </source>
</evidence>
<dbReference type="InterPro" id="IPR023059">
    <property type="entry name" value="Foldase_PrsA"/>
</dbReference>
<dbReference type="PANTHER" id="PTHR47245:SF1">
    <property type="entry name" value="FOLDASE PROTEIN PRSA"/>
    <property type="match status" value="1"/>
</dbReference>
<keyword evidence="10" id="KW-0449">Lipoprotein</keyword>
<dbReference type="InterPro" id="IPR046357">
    <property type="entry name" value="PPIase_dom_sf"/>
</dbReference>
<dbReference type="RefSeq" id="WP_132000719.1">
    <property type="nucleotide sequence ID" value="NZ_JABUHM010000006.1"/>
</dbReference>
<dbReference type="InterPro" id="IPR050245">
    <property type="entry name" value="PrsA_foldase"/>
</dbReference>
<dbReference type="PROSITE" id="PS01096">
    <property type="entry name" value="PPIC_PPIASE_1"/>
    <property type="match status" value="1"/>
</dbReference>
<keyword evidence="14" id="KW-1185">Reference proteome</keyword>
<evidence type="ECO:0000256" key="11">
    <source>
        <dbReference type="HAMAP-Rule" id="MF_01145"/>
    </source>
</evidence>
<dbReference type="Proteomes" id="UP000295689">
    <property type="component" value="Unassembled WGS sequence"/>
</dbReference>
<keyword evidence="6 11" id="KW-0697">Rotamase</keyword>
<comment type="catalytic activity">
    <reaction evidence="1 11">
        <text>[protein]-peptidylproline (omega=180) = [protein]-peptidylproline (omega=0)</text>
        <dbReference type="Rhea" id="RHEA:16237"/>
        <dbReference type="Rhea" id="RHEA-COMP:10747"/>
        <dbReference type="Rhea" id="RHEA-COMP:10748"/>
        <dbReference type="ChEBI" id="CHEBI:83833"/>
        <dbReference type="ChEBI" id="CHEBI:83834"/>
        <dbReference type="EC" id="5.2.1.8"/>
    </reaction>
</comment>
<dbReference type="EMBL" id="SLVV01000001">
    <property type="protein sequence ID" value="TCN27768.1"/>
    <property type="molecule type" value="Genomic_DNA"/>
</dbReference>
<dbReference type="EC" id="5.2.1.8" evidence="11"/>
<evidence type="ECO:0000256" key="8">
    <source>
        <dbReference type="ARBA" id="ARBA00023139"/>
    </source>
</evidence>
<comment type="subcellular location">
    <subcellularLocation>
        <location evidence="2">Cell membrane</location>
        <topology evidence="2">Lipid-anchor</topology>
    </subcellularLocation>
</comment>
<dbReference type="InterPro" id="IPR000297">
    <property type="entry name" value="PPIase_PpiC"/>
</dbReference>
<dbReference type="PROSITE" id="PS50198">
    <property type="entry name" value="PPIC_PPIASE_2"/>
    <property type="match status" value="1"/>
</dbReference>
<dbReference type="AlphaFoldDB" id="A0A4R2BKL5"/>
<evidence type="ECO:0000256" key="4">
    <source>
        <dbReference type="ARBA" id="ARBA00022475"/>
    </source>
</evidence>
<sequence>MIKRLRDKKFYLPIAGLALILAVFLIATAFSNKDVVASVNGDSISKEELYSTLVKQYGASSLSALIDNKIIEQEAEKKDITITDKEITEELQTYIDSYGGEEAFQSALEQSGLTENDVKSDVENYLKIEKLLKPEVKVTEEEMKTYFDENKESFNEQEQVEASHILVDDKKTAEEVAQKLADGEDFAELAKEYSTDASNAESGGELGYFSKGEMAAEFEEAAFSMAKGDISDPVKTEYGYHIIKVTDKKAAIEAVYEDHKEDIKEILFDQKLQSEYATWLQEKKDEAEIENTLED</sequence>
<keyword evidence="7 11" id="KW-0472">Membrane</keyword>